<evidence type="ECO:0000313" key="1">
    <source>
        <dbReference type="EMBL" id="QJA98947.1"/>
    </source>
</evidence>
<name>A0A6M3M7R5_9ZZZZ</name>
<sequence length="72" mass="7692">MAASYTATDVSNIRAALVTIATRGAAEVEISGRRVRYTDITKLQALLEIIEAEVNGETYGACLPVSFAEVDD</sequence>
<evidence type="ECO:0000313" key="2">
    <source>
        <dbReference type="EMBL" id="QJB03344.1"/>
    </source>
</evidence>
<dbReference type="EMBL" id="MT143840">
    <property type="protein sequence ID" value="QJB03344.1"/>
    <property type="molecule type" value="Genomic_DNA"/>
</dbReference>
<reference evidence="2" key="1">
    <citation type="submission" date="2020-03" db="EMBL/GenBank/DDBJ databases">
        <title>The deep terrestrial virosphere.</title>
        <authorList>
            <person name="Holmfeldt K."/>
            <person name="Nilsson E."/>
            <person name="Simone D."/>
            <person name="Lopez-Fernandez M."/>
            <person name="Wu X."/>
            <person name="de Brujin I."/>
            <person name="Lundin D."/>
            <person name="Andersson A."/>
            <person name="Bertilsson S."/>
            <person name="Dopson M."/>
        </authorList>
    </citation>
    <scope>NUCLEOTIDE SEQUENCE</scope>
    <source>
        <strain evidence="1">MM171A01436</strain>
        <strain evidence="2">MM171B00778</strain>
    </source>
</reference>
<accession>A0A6M3M7R5</accession>
<organism evidence="2">
    <name type="scientific">viral metagenome</name>
    <dbReference type="NCBI Taxonomy" id="1070528"/>
    <lineage>
        <taxon>unclassified sequences</taxon>
        <taxon>metagenomes</taxon>
        <taxon>organismal metagenomes</taxon>
    </lineage>
</organism>
<dbReference type="EMBL" id="MT143619">
    <property type="protein sequence ID" value="QJA98947.1"/>
    <property type="molecule type" value="Genomic_DNA"/>
</dbReference>
<proteinExistence type="predicted"/>
<dbReference type="AlphaFoldDB" id="A0A6M3M7R5"/>
<protein>
    <submittedName>
        <fullName evidence="2">Uncharacterized protein</fullName>
    </submittedName>
</protein>
<gene>
    <name evidence="1" type="ORF">MM171A01436_0004</name>
    <name evidence="2" type="ORF">MM171B00778_0011</name>
</gene>